<evidence type="ECO:0000256" key="5">
    <source>
        <dbReference type="ARBA" id="ARBA00012422"/>
    </source>
</evidence>
<keyword evidence="9" id="KW-0677">Repeat</keyword>
<dbReference type="InterPro" id="IPR001343">
    <property type="entry name" value="Hemolysn_Ca-bd"/>
</dbReference>
<dbReference type="InterPro" id="IPR018511">
    <property type="entry name" value="Hemolysin-typ_Ca-bd_CS"/>
</dbReference>
<dbReference type="GO" id="GO:0005509">
    <property type="term" value="F:calcium ion binding"/>
    <property type="evidence" value="ECO:0007669"/>
    <property type="project" value="InterPro"/>
</dbReference>
<evidence type="ECO:0000313" key="15">
    <source>
        <dbReference type="Proteomes" id="UP000078250"/>
    </source>
</evidence>
<keyword evidence="6" id="KW-0964">Secreted</keyword>
<dbReference type="InterPro" id="IPR050557">
    <property type="entry name" value="RTX_toxin/Mannuronan_C5-epim"/>
</dbReference>
<dbReference type="Proteomes" id="UP000078250">
    <property type="component" value="Unassembled WGS sequence"/>
</dbReference>
<feature type="domain" description="Peptidase metallopeptidase" evidence="13">
    <location>
        <begin position="43"/>
        <end position="270"/>
    </location>
</feature>
<dbReference type="EMBL" id="LXEV01000017">
    <property type="protein sequence ID" value="OAT48246.1"/>
    <property type="molecule type" value="Genomic_DNA"/>
</dbReference>
<dbReference type="GO" id="GO:0006508">
    <property type="term" value="P:proteolysis"/>
    <property type="evidence" value="ECO:0007669"/>
    <property type="project" value="UniProtKB-KW"/>
</dbReference>
<dbReference type="PROSITE" id="PS00330">
    <property type="entry name" value="HEMOLYSIN_CALCIUM"/>
    <property type="match status" value="1"/>
</dbReference>
<dbReference type="GO" id="GO:0005615">
    <property type="term" value="C:extracellular space"/>
    <property type="evidence" value="ECO:0007669"/>
    <property type="project" value="InterPro"/>
</dbReference>
<dbReference type="PANTHER" id="PTHR38340:SF1">
    <property type="entry name" value="S-LAYER PROTEIN"/>
    <property type="match status" value="1"/>
</dbReference>
<dbReference type="PRINTS" id="PR00313">
    <property type="entry name" value="CABNDNGRPT"/>
</dbReference>
<comment type="subcellular location">
    <subcellularLocation>
        <location evidence="3">Secreted</location>
    </subcellularLocation>
</comment>
<evidence type="ECO:0000259" key="13">
    <source>
        <dbReference type="SMART" id="SM00235"/>
    </source>
</evidence>
<keyword evidence="7" id="KW-0645">Protease</keyword>
<comment type="catalytic activity">
    <reaction evidence="1">
        <text>Preferential cleavage of bonds with hydrophobic residues in P1'.</text>
        <dbReference type="EC" id="3.4.24.40"/>
    </reaction>
</comment>
<comment type="similarity">
    <text evidence="4">Belongs to the peptidase M10B family.</text>
</comment>
<evidence type="ECO:0000256" key="9">
    <source>
        <dbReference type="ARBA" id="ARBA00022737"/>
    </source>
</evidence>
<dbReference type="GO" id="GO:0031012">
    <property type="term" value="C:extracellular matrix"/>
    <property type="evidence" value="ECO:0007669"/>
    <property type="project" value="InterPro"/>
</dbReference>
<keyword evidence="15" id="KW-1185">Reference proteome</keyword>
<evidence type="ECO:0000256" key="7">
    <source>
        <dbReference type="ARBA" id="ARBA00022670"/>
    </source>
</evidence>
<evidence type="ECO:0000256" key="10">
    <source>
        <dbReference type="ARBA" id="ARBA00022801"/>
    </source>
</evidence>
<protein>
    <recommendedName>
        <fullName evidence="5">serralysin</fullName>
        <ecNumber evidence="5">3.4.24.40</ecNumber>
    </recommendedName>
</protein>
<reference evidence="14 15" key="1">
    <citation type="submission" date="2016-04" db="EMBL/GenBank/DDBJ databases">
        <title>ATOL: Assembling a taxonomically balanced genome-scale reconstruction of the evolutionary history of the Enterobacteriaceae.</title>
        <authorList>
            <person name="Plunkett G.III."/>
            <person name="Neeno-Eckwall E.C."/>
            <person name="Glasner J.D."/>
            <person name="Perna N.T."/>
        </authorList>
    </citation>
    <scope>NUCLEOTIDE SEQUENCE [LARGE SCALE GENOMIC DNA]</scope>
    <source>
        <strain evidence="14 15">ATCC 700826</strain>
    </source>
</reference>
<dbReference type="SMART" id="SM00235">
    <property type="entry name" value="ZnMc"/>
    <property type="match status" value="1"/>
</dbReference>
<evidence type="ECO:0000256" key="4">
    <source>
        <dbReference type="ARBA" id="ARBA00009490"/>
    </source>
</evidence>
<dbReference type="InterPro" id="IPR013858">
    <property type="entry name" value="Peptidase_M10B_C"/>
</dbReference>
<gene>
    <name evidence="14" type="ORF">M997_1182</name>
</gene>
<dbReference type="Gene3D" id="3.40.390.10">
    <property type="entry name" value="Collagenase (Catalytic Domain)"/>
    <property type="match status" value="1"/>
</dbReference>
<dbReference type="RefSeq" id="WP_064719190.1">
    <property type="nucleotide sequence ID" value="NZ_LXEV01000017.1"/>
</dbReference>
<evidence type="ECO:0000256" key="6">
    <source>
        <dbReference type="ARBA" id="ARBA00022525"/>
    </source>
</evidence>
<dbReference type="InterPro" id="IPR011049">
    <property type="entry name" value="Serralysin-like_metalloprot_C"/>
</dbReference>
<evidence type="ECO:0000256" key="1">
    <source>
        <dbReference type="ARBA" id="ARBA00001609"/>
    </source>
</evidence>
<dbReference type="PANTHER" id="PTHR38340">
    <property type="entry name" value="S-LAYER PROTEIN"/>
    <property type="match status" value="1"/>
</dbReference>
<dbReference type="EC" id="3.4.24.40" evidence="5"/>
<dbReference type="GO" id="GO:0008270">
    <property type="term" value="F:zinc ion binding"/>
    <property type="evidence" value="ECO:0007669"/>
    <property type="project" value="InterPro"/>
</dbReference>
<evidence type="ECO:0000256" key="11">
    <source>
        <dbReference type="ARBA" id="ARBA00022833"/>
    </source>
</evidence>
<keyword evidence="12" id="KW-0106">Calcium</keyword>
<comment type="caution">
    <text evidence="14">The sequence shown here is derived from an EMBL/GenBank/DDBJ whole genome shotgun (WGS) entry which is preliminary data.</text>
</comment>
<keyword evidence="8" id="KW-0479">Metal-binding</keyword>
<name>A0AAJ3LUS9_PROHU</name>
<dbReference type="InterPro" id="IPR001818">
    <property type="entry name" value="Pept_M10_metallopeptidase"/>
</dbReference>
<dbReference type="Pfam" id="PF08548">
    <property type="entry name" value="Peptidase_M10_C"/>
    <property type="match status" value="1"/>
</dbReference>
<keyword evidence="11" id="KW-0862">Zinc</keyword>
<dbReference type="Pfam" id="PF00413">
    <property type="entry name" value="Peptidase_M10"/>
    <property type="match status" value="1"/>
</dbReference>
<dbReference type="SUPFAM" id="SSF51120">
    <property type="entry name" value="beta-Roll"/>
    <property type="match status" value="2"/>
</dbReference>
<comment type="cofactor">
    <cofactor evidence="2">
        <name>Ca(2+)</name>
        <dbReference type="ChEBI" id="CHEBI:29108"/>
    </cofactor>
</comment>
<dbReference type="InterPro" id="IPR006026">
    <property type="entry name" value="Peptidase_Metallo"/>
</dbReference>
<evidence type="ECO:0000256" key="2">
    <source>
        <dbReference type="ARBA" id="ARBA00001913"/>
    </source>
</evidence>
<dbReference type="InterPro" id="IPR024079">
    <property type="entry name" value="MetalloPept_cat_dom_sf"/>
</dbReference>
<evidence type="ECO:0000256" key="8">
    <source>
        <dbReference type="ARBA" id="ARBA00022723"/>
    </source>
</evidence>
<dbReference type="Gene3D" id="2.150.10.10">
    <property type="entry name" value="Serralysin-like metalloprotease, C-terminal"/>
    <property type="match status" value="2"/>
</dbReference>
<organism evidence="14 15">
    <name type="scientific">Proteus hauseri ATCC 700826</name>
    <dbReference type="NCBI Taxonomy" id="1354271"/>
    <lineage>
        <taxon>Bacteria</taxon>
        <taxon>Pseudomonadati</taxon>
        <taxon>Pseudomonadota</taxon>
        <taxon>Gammaproteobacteria</taxon>
        <taxon>Enterobacterales</taxon>
        <taxon>Morganellaceae</taxon>
        <taxon>Proteus</taxon>
    </lineage>
</organism>
<accession>A0AAJ3LUS9</accession>
<keyword evidence="10 14" id="KW-0378">Hydrolase</keyword>
<proteinExistence type="inferred from homology"/>
<dbReference type="GO" id="GO:0004222">
    <property type="term" value="F:metalloendopeptidase activity"/>
    <property type="evidence" value="ECO:0007669"/>
    <property type="project" value="InterPro"/>
</dbReference>
<dbReference type="AlphaFoldDB" id="A0AAJ3LUS9"/>
<evidence type="ECO:0000256" key="3">
    <source>
        <dbReference type="ARBA" id="ARBA00004613"/>
    </source>
</evidence>
<dbReference type="Pfam" id="PF00353">
    <property type="entry name" value="HemolysinCabind"/>
    <property type="match status" value="2"/>
</dbReference>
<evidence type="ECO:0000256" key="12">
    <source>
        <dbReference type="ARBA" id="ARBA00022837"/>
    </source>
</evidence>
<dbReference type="SUPFAM" id="SSF55486">
    <property type="entry name" value="Metalloproteases ('zincins'), catalytic domain"/>
    <property type="match status" value="1"/>
</dbReference>
<sequence length="538" mass="61683">MSDNHKKKPLEFDNIINLIKSFKPLKRWIKYESQDDFTEITFSFPNWSVLRENKYKTITTLNKSQQDLAKYVLQQWSDIANIKFIEKNNSHDTNIKFGVYNNINELTNDTHHSIGGATFFPQNNINKNKKIAKVEDYSKGGQIWLNISETYLLKIIKKSEMTEHQRIKINKFKENSDDITTYFEEINDRIILYINKNSNAHINNDILAPQKGSYKECTYRHELGHALGLPHTFKSGEEFKYSEQNSLKYSVMAYNYPKEKDANFNFNYPMSPMLVDIYVIQKFYGKNMSTRIDDTIYGFFSNTQRDFYTLKSPKDELVSCIWDAGGIDTLNFSQYNHVQKIDLNQGAFSDIGGLRGNISIAYDSIIENAIGGMGDDTIYGNEINNCLYGGEGNNILFGHNGNDTLYGGNGGDALYGGEDNDFLYGNSGNDILCGGNGINELSGGEGRDIFIFNFYNKSNSQNIIRDFEKNDDFIVFVDEDGINLNIDKLISNNEIYLSMNYQEIDNITTIVLNNKKNLSLSILKVEILGEFNYEDLFN</sequence>
<evidence type="ECO:0000313" key="14">
    <source>
        <dbReference type="EMBL" id="OAT48246.1"/>
    </source>
</evidence>